<dbReference type="GO" id="GO:0010277">
    <property type="term" value="F:chlorophyllide a oxygenase activity"/>
    <property type="evidence" value="ECO:0007669"/>
    <property type="project" value="InterPro"/>
</dbReference>
<reference evidence="6" key="1">
    <citation type="submission" date="2020-09" db="EMBL/GenBank/DDBJ databases">
        <title>Genome-Enabled Discovery of Anthraquinone Biosynthesis in Senna tora.</title>
        <authorList>
            <person name="Kang S.-H."/>
            <person name="Pandey R.P."/>
            <person name="Lee C.-M."/>
            <person name="Sim J.-S."/>
            <person name="Jeong J.-T."/>
            <person name="Choi B.-S."/>
            <person name="Jung M."/>
            <person name="Ginzburg D."/>
            <person name="Zhao K."/>
            <person name="Won S.Y."/>
            <person name="Oh T.-J."/>
            <person name="Yu Y."/>
            <person name="Kim N.-H."/>
            <person name="Lee O.R."/>
            <person name="Lee T.-H."/>
            <person name="Bashyal P."/>
            <person name="Kim T.-S."/>
            <person name="Lee W.-H."/>
            <person name="Kawkins C."/>
            <person name="Kim C.-K."/>
            <person name="Kim J.S."/>
            <person name="Ahn B.O."/>
            <person name="Rhee S.Y."/>
            <person name="Sohng J.K."/>
        </authorList>
    </citation>
    <scope>NUCLEOTIDE SEQUENCE</scope>
    <source>
        <tissue evidence="6">Leaf</tissue>
    </source>
</reference>
<dbReference type="InterPro" id="IPR013626">
    <property type="entry name" value="PaO"/>
</dbReference>
<evidence type="ECO:0000313" key="6">
    <source>
        <dbReference type="EMBL" id="KAF7816853.1"/>
    </source>
</evidence>
<feature type="coiled-coil region" evidence="3">
    <location>
        <begin position="424"/>
        <end position="544"/>
    </location>
</feature>
<feature type="compositionally biased region" description="Polar residues" evidence="4">
    <location>
        <begin position="293"/>
        <end position="302"/>
    </location>
</feature>
<protein>
    <submittedName>
        <fullName evidence="6">Filament-like plant protein</fullName>
    </submittedName>
</protein>
<evidence type="ECO:0000256" key="3">
    <source>
        <dbReference type="SAM" id="Coils"/>
    </source>
</evidence>
<dbReference type="PANTHER" id="PTHR31580:SF5">
    <property type="entry name" value="FILAMENT-LIKE PLANT PROTEIN 1-RELATED"/>
    <property type="match status" value="1"/>
</dbReference>
<keyword evidence="7" id="KW-1185">Reference proteome</keyword>
<dbReference type="OrthoDB" id="128924at2759"/>
<evidence type="ECO:0000259" key="5">
    <source>
        <dbReference type="Pfam" id="PF08417"/>
    </source>
</evidence>
<sequence>MPSTRLLNVKIKSLPCFEKDGMIWIWPGNEPPAAIPPSLLPPSGFQIHAEIVVELPIEHGLLLDNLLDVTHAPFVHTSTFARGWSVPRLVKFLTPASDLQGYWDPYPIDMEFRPPCMVLSTVGISKPGKLEGQNANKCTTNLHQLHVCLPSSKQKTRLLYRISLDFAPLLKHIPLMQYLWKYFGEQVLNEDLRLLVGQQERMNRGANVWNISVSYDKLGLTVPEIDFEMHIFHIGKKPGNKNHSPFHLVAVAKKDDGGEGKERARLLLELVMEKKRWLWRRKSSLKSPGKTESLGSASSLSERYSDEQEAMKESPNGSNESHDDVASKAVAGAEDEEDGTLIDAQSPEVTSKAAVPTTNSVGNGSLEEDGNVRKDNLKHAQEGEANDGLRSLSEKLFAALMNVSAKEDLVKQHAKVAEEAIEGWEKAENQVAILKKQLEAATIKISALEDRVIHLDGALKECVRQLRQTREEQEQNIHDAVVKKTNDLESSKHELQSQLRDLQVKLDASNVSSSVVDLELCRKLECLEKENKALKHDLLSLTEELEIRTIERDLSTQTAETASKQHLESIKKVAKLEAECRRLKSMACKTSSVNDHKSILTSSSFCVESLTDSQSDSGERLNAIETDTSKCEPTGSDSWASALIAELDHFKNEKLTLPQTSFVKIDLMDDFLEMERIASLPETKNESFCQENSFKAEFDTMNQQIAELKEKLVKVEIEKAELETALLESEDCIKESQLQLREAEVKLEELQVIEKQFISMQREAQTISKKVDSLEAEVYKERAVSAEIAIKCKELEEELESKKQEEKVKSPICSYGEMKIKQEDVAVAAGKLAECQKTIASLGNQLKALATLEDFLVDTASIPGFTATPSLIGRAGGETWKLHSNGTFSPKIDSTSSRFADEASVSSLTTIEQTSPPSSSSSTVLPNHFSSEKSRNGFAKFFSRTKSGIRLEIE</sequence>
<dbReference type="PANTHER" id="PTHR31580">
    <property type="entry name" value="FILAMENT-LIKE PLANT PROTEIN 4"/>
    <property type="match status" value="1"/>
</dbReference>
<comment type="caution">
    <text evidence="6">The sequence shown here is derived from an EMBL/GenBank/DDBJ whole genome shotgun (WGS) entry which is preliminary data.</text>
</comment>
<dbReference type="Pfam" id="PF08417">
    <property type="entry name" value="PaO"/>
    <property type="match status" value="1"/>
</dbReference>
<name>A0A834T7V2_9FABA</name>
<feature type="coiled-coil region" evidence="3">
    <location>
        <begin position="691"/>
        <end position="805"/>
    </location>
</feature>
<gene>
    <name evidence="6" type="ORF">G2W53_030822</name>
</gene>
<evidence type="ECO:0000313" key="7">
    <source>
        <dbReference type="Proteomes" id="UP000634136"/>
    </source>
</evidence>
<feature type="region of interest" description="Disordered" evidence="4">
    <location>
        <begin position="286"/>
        <end position="371"/>
    </location>
</feature>
<evidence type="ECO:0000256" key="2">
    <source>
        <dbReference type="ARBA" id="ARBA00023054"/>
    </source>
</evidence>
<comment type="similarity">
    <text evidence="1">Belongs to the FPP family.</text>
</comment>
<evidence type="ECO:0000256" key="4">
    <source>
        <dbReference type="SAM" id="MobiDB-lite"/>
    </source>
</evidence>
<feature type="domain" description="Pheophorbide a oxygenase" evidence="5">
    <location>
        <begin position="112"/>
        <end position="208"/>
    </location>
</feature>
<dbReference type="Proteomes" id="UP000634136">
    <property type="component" value="Unassembled WGS sequence"/>
</dbReference>
<feature type="compositionally biased region" description="Basic and acidic residues" evidence="4">
    <location>
        <begin position="303"/>
        <end position="312"/>
    </location>
</feature>
<keyword evidence="2 3" id="KW-0175">Coiled coil</keyword>
<proteinExistence type="inferred from homology"/>
<dbReference type="EMBL" id="JAAIUW010000009">
    <property type="protein sequence ID" value="KAF7816853.1"/>
    <property type="molecule type" value="Genomic_DNA"/>
</dbReference>
<dbReference type="SUPFAM" id="SSF55961">
    <property type="entry name" value="Bet v1-like"/>
    <property type="match status" value="1"/>
</dbReference>
<accession>A0A834T7V2</accession>
<feature type="region of interest" description="Disordered" evidence="4">
    <location>
        <begin position="910"/>
        <end position="931"/>
    </location>
</feature>
<dbReference type="Gene3D" id="3.90.380.10">
    <property type="entry name" value="Naphthalene 1,2-dioxygenase Alpha Subunit, Chain A, domain 1"/>
    <property type="match status" value="1"/>
</dbReference>
<organism evidence="6 7">
    <name type="scientific">Senna tora</name>
    <dbReference type="NCBI Taxonomy" id="362788"/>
    <lineage>
        <taxon>Eukaryota</taxon>
        <taxon>Viridiplantae</taxon>
        <taxon>Streptophyta</taxon>
        <taxon>Embryophyta</taxon>
        <taxon>Tracheophyta</taxon>
        <taxon>Spermatophyta</taxon>
        <taxon>Magnoliopsida</taxon>
        <taxon>eudicotyledons</taxon>
        <taxon>Gunneridae</taxon>
        <taxon>Pentapetalae</taxon>
        <taxon>rosids</taxon>
        <taxon>fabids</taxon>
        <taxon>Fabales</taxon>
        <taxon>Fabaceae</taxon>
        <taxon>Caesalpinioideae</taxon>
        <taxon>Cassia clade</taxon>
        <taxon>Senna</taxon>
    </lineage>
</organism>
<dbReference type="InterPro" id="IPR008587">
    <property type="entry name" value="FPP_plant"/>
</dbReference>
<dbReference type="AlphaFoldDB" id="A0A834T7V2"/>
<dbReference type="Pfam" id="PF05911">
    <property type="entry name" value="FPP"/>
    <property type="match status" value="4"/>
</dbReference>
<evidence type="ECO:0000256" key="1">
    <source>
        <dbReference type="ARBA" id="ARBA00005921"/>
    </source>
</evidence>